<dbReference type="EMBL" id="JXKC01000005">
    <property type="protein sequence ID" value="PCS18454.1"/>
    <property type="molecule type" value="Genomic_DNA"/>
</dbReference>
<comment type="caution">
    <text evidence="1">The sequence shown here is derived from an EMBL/GenBank/DDBJ whole genome shotgun (WGS) entry which is preliminary data.</text>
</comment>
<dbReference type="Proteomes" id="UP000218711">
    <property type="component" value="Unassembled WGS sequence"/>
</dbReference>
<organism evidence="1 2">
    <name type="scientific">Lactococcus cremoris subsp. tructae</name>
    <dbReference type="NCBI Taxonomy" id="542833"/>
    <lineage>
        <taxon>Bacteria</taxon>
        <taxon>Bacillati</taxon>
        <taxon>Bacillota</taxon>
        <taxon>Bacilli</taxon>
        <taxon>Lactobacillales</taxon>
        <taxon>Streptococcaceae</taxon>
        <taxon>Lactococcus</taxon>
    </lineage>
</organism>
<proteinExistence type="predicted"/>
<accession>A0A2A5ST33</accession>
<evidence type="ECO:0000313" key="2">
    <source>
        <dbReference type="Proteomes" id="UP000218711"/>
    </source>
</evidence>
<gene>
    <name evidence="1" type="ORF">RU92_GL002121</name>
</gene>
<reference evidence="1 2" key="1">
    <citation type="submission" date="2014-12" db="EMBL/GenBank/DDBJ databases">
        <title>Draft genome sequences of 10 type strains of Lactococcus.</title>
        <authorList>
            <person name="Sun Z."/>
            <person name="Zhong Z."/>
            <person name="Liu W."/>
            <person name="Zhang W."/>
            <person name="Zhang H."/>
        </authorList>
    </citation>
    <scope>NUCLEOTIDE SEQUENCE [LARGE SCALE GENOMIC DNA]</scope>
    <source>
        <strain evidence="1 2">DSM 21502</strain>
    </source>
</reference>
<dbReference type="AlphaFoldDB" id="A0A2A5ST33"/>
<sequence>MNDNFPEYAKAGYIAMIEDILHKRFEPSLGRQQGVLNFFVNFILL</sequence>
<protein>
    <submittedName>
        <fullName evidence="1">Uncharacterized protein</fullName>
    </submittedName>
</protein>
<name>A0A2A5ST33_LACLC</name>
<evidence type="ECO:0000313" key="1">
    <source>
        <dbReference type="EMBL" id="PCS18454.1"/>
    </source>
</evidence>